<dbReference type="PDBsum" id="3IOY"/>
<dbReference type="CDD" id="cd05233">
    <property type="entry name" value="SDR_c"/>
    <property type="match status" value="1"/>
</dbReference>
<accession>Q2GA85</accession>
<dbReference type="PRINTS" id="PR00080">
    <property type="entry name" value="SDRFAMILY"/>
</dbReference>
<gene>
    <name evidence="5" type="ordered locus">Saro_0793</name>
</gene>
<evidence type="ECO:0000256" key="1">
    <source>
        <dbReference type="ARBA" id="ARBA00006484"/>
    </source>
</evidence>
<reference evidence="7" key="2">
    <citation type="submission" date="2009-08" db="PDB data bank">
        <title>Structure of putative short-chain dehydrogenase (Saro_0793) from Novosphingobium aromaticivorans.</title>
        <authorList>
            <person name="Ramagopal U.A."/>
            <person name="Morano C."/>
            <person name="Burley S.K."/>
            <person name="Almo S.C."/>
        </authorList>
    </citation>
    <scope>X-RAY CRYSTALLOGRAPHY (1.90 ANGSTROMS) OF 2-309</scope>
</reference>
<dbReference type="KEGG" id="nar:Saro_0793"/>
<dbReference type="SUPFAM" id="SSF51735">
    <property type="entry name" value="NAD(P)-binding Rossmann-fold domains"/>
    <property type="match status" value="1"/>
</dbReference>
<evidence type="ECO:0000313" key="5">
    <source>
        <dbReference type="EMBL" id="ABD25238.1"/>
    </source>
</evidence>
<dbReference type="Gene3D" id="3.40.50.720">
    <property type="entry name" value="NAD(P)-binding Rossmann-like Domain"/>
    <property type="match status" value="1"/>
</dbReference>
<dbReference type="RefSeq" id="WP_011444452.1">
    <property type="nucleotide sequence ID" value="NC_007794.1"/>
</dbReference>
<protein>
    <submittedName>
        <fullName evidence="5">Short-chain dehydrogenase/reductase SDR</fullName>
    </submittedName>
</protein>
<evidence type="ECO:0000256" key="3">
    <source>
        <dbReference type="ARBA" id="ARBA00023002"/>
    </source>
</evidence>
<dbReference type="InterPro" id="IPR036291">
    <property type="entry name" value="NAD(P)-bd_dom_sf"/>
</dbReference>
<dbReference type="SMR" id="Q2GA85"/>
<organism evidence="5 6">
    <name type="scientific">Novosphingobium aromaticivorans (strain ATCC 700278 / DSM 12444 / CCUG 56034 / CIP 105152 / NBRC 16084 / F199)</name>
    <dbReference type="NCBI Taxonomy" id="279238"/>
    <lineage>
        <taxon>Bacteria</taxon>
        <taxon>Pseudomonadati</taxon>
        <taxon>Pseudomonadota</taxon>
        <taxon>Alphaproteobacteria</taxon>
        <taxon>Sphingomonadales</taxon>
        <taxon>Sphingomonadaceae</taxon>
        <taxon>Novosphingobium</taxon>
    </lineage>
</organism>
<keyword evidence="3" id="KW-0560">Oxidoreductase</keyword>
<dbReference type="HOGENOM" id="CLU_010194_2_1_5"/>
<dbReference type="PDB" id="3IOY">
    <property type="method" value="X-ray"/>
    <property type="resolution" value="1.90 A"/>
    <property type="chains" value="A/B=2-309"/>
</dbReference>
<keyword evidence="2" id="KW-0521">NADP</keyword>
<dbReference type="PRINTS" id="PR00081">
    <property type="entry name" value="GDHRDH"/>
</dbReference>
<dbReference type="Pfam" id="PF00106">
    <property type="entry name" value="adh_short"/>
    <property type="match status" value="1"/>
</dbReference>
<dbReference type="PANTHER" id="PTHR43391">
    <property type="entry name" value="RETINOL DEHYDROGENASE-RELATED"/>
    <property type="match status" value="1"/>
</dbReference>
<evidence type="ECO:0000256" key="2">
    <source>
        <dbReference type="ARBA" id="ARBA00022857"/>
    </source>
</evidence>
<keyword evidence="6" id="KW-1185">Reference proteome</keyword>
<sequence>MKDFAGRTAFVTGGANGVGIGLVRQLLNQGCKVAIADIRQDSIDKALATLEAEGSGPEVMGVQLDVASREGFKMAADEVEARFGPVSILCNNAGVNLFQPIEESSYDDWDWLLGVNLHGVVNGVTTFVPRMVERVKAGEQKGGHVVNTASMAAFLAAGSPGIYNTTKFAVRGLSESLHYSLLKYEIGVSVLCPGLVKSYIYASDDIRPDALKGEMKPVDKTAVERLAGVHEFGMEPDVIGARVIEAMKANRLHIFSHPDHKEELREIFDEIIAEYQDYPKDPGYDQRVAFEKFRADSFAEARRQSRAADF</sequence>
<dbReference type="EMBL" id="CP000248">
    <property type="protein sequence ID" value="ABD25238.1"/>
    <property type="molecule type" value="Genomic_DNA"/>
</dbReference>
<comment type="similarity">
    <text evidence="1 4">Belongs to the short-chain dehydrogenases/reductases (SDR) family.</text>
</comment>
<dbReference type="Gene3D" id="6.10.250.840">
    <property type="match status" value="1"/>
</dbReference>
<keyword evidence="7" id="KW-0002">3D-structure</keyword>
<dbReference type="FunFam" id="3.40.50.720:FF:000084">
    <property type="entry name" value="Short-chain dehydrogenase reductase"/>
    <property type="match status" value="1"/>
</dbReference>
<name>Q2GA85_NOVAD</name>
<evidence type="ECO:0000313" key="6">
    <source>
        <dbReference type="Proteomes" id="UP000009134"/>
    </source>
</evidence>
<dbReference type="eggNOG" id="COG4221">
    <property type="taxonomic scope" value="Bacteria"/>
</dbReference>
<reference evidence="6" key="1">
    <citation type="submission" date="2006-01" db="EMBL/GenBank/DDBJ databases">
        <title>Complete sequence of Novosphingobium aromaticivorans DSM 12444.</title>
        <authorList>
            <consortium name="US DOE Joint Genome Institute"/>
            <person name="Copeland A."/>
            <person name="Lucas S."/>
            <person name="Lapidus A."/>
            <person name="Barry K."/>
            <person name="Detter J.C."/>
            <person name="Glavina T."/>
            <person name="Hammon N."/>
            <person name="Israni S."/>
            <person name="Pitluck S."/>
            <person name="Chain P."/>
            <person name="Malfatti S."/>
            <person name="Shin M."/>
            <person name="Vergez L."/>
            <person name="Schmutz J."/>
            <person name="Larimer F."/>
            <person name="Land M."/>
            <person name="Kyrpides N."/>
            <person name="Ivanova N."/>
            <person name="Fredrickson J."/>
            <person name="Balkwill D."/>
            <person name="Romine M.F."/>
            <person name="Richardson P."/>
        </authorList>
    </citation>
    <scope>NUCLEOTIDE SEQUENCE [LARGE SCALE GENOMIC DNA]</scope>
    <source>
        <strain evidence="6">ATCC 700278 / DSM 12444 / CCUG 56034 / CIP 105152 / NBRC 16084 / F199</strain>
    </source>
</reference>
<proteinExistence type="evidence at protein level"/>
<dbReference type="STRING" id="279238.Saro_0793"/>
<dbReference type="EvolutionaryTrace" id="Q2GA85"/>
<dbReference type="Proteomes" id="UP000009134">
    <property type="component" value="Chromosome"/>
</dbReference>
<dbReference type="InterPro" id="IPR002347">
    <property type="entry name" value="SDR_fam"/>
</dbReference>
<dbReference type="GO" id="GO:0016491">
    <property type="term" value="F:oxidoreductase activity"/>
    <property type="evidence" value="ECO:0007669"/>
    <property type="project" value="UniProtKB-KW"/>
</dbReference>
<evidence type="ECO:0007829" key="7">
    <source>
        <dbReference type="PDB" id="3IOY"/>
    </source>
</evidence>
<evidence type="ECO:0000256" key="4">
    <source>
        <dbReference type="RuleBase" id="RU000363"/>
    </source>
</evidence>
<dbReference type="PANTHER" id="PTHR43391:SF14">
    <property type="entry name" value="DEHYDROGENASE_REDUCTASE SDR FAMILY PROTEIN 7-LIKE"/>
    <property type="match status" value="1"/>
</dbReference>
<dbReference type="AlphaFoldDB" id="Q2GA85"/>